<evidence type="ECO:0000313" key="1">
    <source>
        <dbReference type="EMBL" id="MTJ43615.1"/>
    </source>
</evidence>
<accession>A0ACC7S563</accession>
<dbReference type="Proteomes" id="UP001517388">
    <property type="component" value="Unassembled WGS sequence"/>
</dbReference>
<name>A0ACC7S563_DOLFA</name>
<gene>
    <name evidence="1" type="ORF">FJR39_10570</name>
</gene>
<evidence type="ECO:0000313" key="2">
    <source>
        <dbReference type="Proteomes" id="UP001517388"/>
    </source>
</evidence>
<organism evidence="1 2">
    <name type="scientific">Dolichospermum flos-aquae UHCC 0037</name>
    <dbReference type="NCBI Taxonomy" id="2590026"/>
    <lineage>
        <taxon>Bacteria</taxon>
        <taxon>Bacillati</taxon>
        <taxon>Cyanobacteriota</taxon>
        <taxon>Cyanophyceae</taxon>
        <taxon>Nostocales</taxon>
        <taxon>Aphanizomenonaceae</taxon>
        <taxon>Dolichospermum</taxon>
    </lineage>
</organism>
<dbReference type="EMBL" id="VILF01000003">
    <property type="protein sequence ID" value="MTJ43615.1"/>
    <property type="molecule type" value="Genomic_DNA"/>
</dbReference>
<keyword evidence="2" id="KW-1185">Reference proteome</keyword>
<protein>
    <submittedName>
        <fullName evidence="1">Type II secretion system protein</fullName>
    </submittedName>
</protein>
<reference evidence="2" key="1">
    <citation type="journal article" date="2020" name="Toxins">
        <title>Phylogenomic Analysis of Secondary Metabolism in the Toxic Cyanobacterial Genera Anabaena, Dolichospermum and Aphanizomenon.</title>
        <authorList>
            <person name="Oesterholm J."/>
            <person name="Popin R.V."/>
            <person name="Fewer D.P."/>
            <person name="Sivonen K."/>
        </authorList>
    </citation>
    <scope>NUCLEOTIDE SEQUENCE [LARGE SCALE GENOMIC DNA]</scope>
    <source>
        <strain evidence="2">UHCC 0037</strain>
    </source>
</reference>
<proteinExistence type="predicted"/>
<sequence length="242" mass="26270">MMKPKSQSKTLFYRDSGFTIIESLIAMVVVSILLVSITPILVLSTAIRVQSRRVEKATQAANTFIDGIKTGSIVTGSSTAPSKKITLDPTTVRTSADYLIGITQMPVPKSKSDVDVNLYLFKEDGKTCIASDSACQPNHTNLFNEFYIQAMPIIVSGIHPKTSGYRLAVRVYRSDVDFSKPLLASTSNAKKVASSVVSGIGNQQTPLIERTVDIAHSNTTFQALCYRLGLAKDQDGNNQSCQ</sequence>
<comment type="caution">
    <text evidence="1">The sequence shown here is derived from an EMBL/GenBank/DDBJ whole genome shotgun (WGS) entry which is preliminary data.</text>
</comment>